<dbReference type="InterPro" id="IPR000551">
    <property type="entry name" value="MerR-type_HTH_dom"/>
</dbReference>
<dbReference type="PANTHER" id="PTHR30204:SF58">
    <property type="entry name" value="HTH-TYPE TRANSCRIPTIONAL REGULATOR YFMP"/>
    <property type="match status" value="1"/>
</dbReference>
<sequence>MDKFKIDDVAKESGVTKRTIRYYEEIGLLSPPERSNGGMRLYTREDIDRLKQIVNARDVLGFTLQEIIEYVNIRKEFETLRKAYMEDPDANRKHDRLLEVKQLLGKQLEMIDVKIEKMNEIRSETDRAYKRVCDAIDKFTT</sequence>
<comment type="caution">
    <text evidence="3">The sequence shown here is derived from an EMBL/GenBank/DDBJ whole genome shotgun (WGS) entry which is preliminary data.</text>
</comment>
<dbReference type="Gene3D" id="1.10.1660.10">
    <property type="match status" value="1"/>
</dbReference>
<gene>
    <name evidence="3" type="ORF">ACFPQ4_12380</name>
</gene>
<organism evidence="3 4">
    <name type="scientific">Cohnella yongneupensis</name>
    <dbReference type="NCBI Taxonomy" id="425006"/>
    <lineage>
        <taxon>Bacteria</taxon>
        <taxon>Bacillati</taxon>
        <taxon>Bacillota</taxon>
        <taxon>Bacilli</taxon>
        <taxon>Bacillales</taxon>
        <taxon>Paenibacillaceae</taxon>
        <taxon>Cohnella</taxon>
    </lineage>
</organism>
<dbReference type="Proteomes" id="UP001596108">
    <property type="component" value="Unassembled WGS sequence"/>
</dbReference>
<proteinExistence type="predicted"/>
<dbReference type="SUPFAM" id="SSF46955">
    <property type="entry name" value="Putative DNA-binding domain"/>
    <property type="match status" value="1"/>
</dbReference>
<evidence type="ECO:0000313" key="3">
    <source>
        <dbReference type="EMBL" id="MFC5530225.1"/>
    </source>
</evidence>
<protein>
    <submittedName>
        <fullName evidence="3">MerR family transcriptional regulator</fullName>
    </submittedName>
</protein>
<dbReference type="PANTHER" id="PTHR30204">
    <property type="entry name" value="REDOX-CYCLING DRUG-SENSING TRANSCRIPTIONAL ACTIVATOR SOXR"/>
    <property type="match status" value="1"/>
</dbReference>
<keyword evidence="1" id="KW-0238">DNA-binding</keyword>
<accession>A0ABW0QZC8</accession>
<name>A0ABW0QZC8_9BACL</name>
<keyword evidence="4" id="KW-1185">Reference proteome</keyword>
<dbReference type="PROSITE" id="PS50937">
    <property type="entry name" value="HTH_MERR_2"/>
    <property type="match status" value="1"/>
</dbReference>
<evidence type="ECO:0000313" key="4">
    <source>
        <dbReference type="Proteomes" id="UP001596108"/>
    </source>
</evidence>
<feature type="domain" description="HTH merR-type" evidence="2">
    <location>
        <begin position="3"/>
        <end position="73"/>
    </location>
</feature>
<dbReference type="InterPro" id="IPR009061">
    <property type="entry name" value="DNA-bd_dom_put_sf"/>
</dbReference>
<dbReference type="EMBL" id="JBHSNC010000038">
    <property type="protein sequence ID" value="MFC5530225.1"/>
    <property type="molecule type" value="Genomic_DNA"/>
</dbReference>
<dbReference type="RefSeq" id="WP_378112165.1">
    <property type="nucleotide sequence ID" value="NZ_JBHSNC010000038.1"/>
</dbReference>
<evidence type="ECO:0000256" key="1">
    <source>
        <dbReference type="ARBA" id="ARBA00023125"/>
    </source>
</evidence>
<evidence type="ECO:0000259" key="2">
    <source>
        <dbReference type="PROSITE" id="PS50937"/>
    </source>
</evidence>
<dbReference type="InterPro" id="IPR047057">
    <property type="entry name" value="MerR_fam"/>
</dbReference>
<reference evidence="4" key="1">
    <citation type="journal article" date="2019" name="Int. J. Syst. Evol. Microbiol.">
        <title>The Global Catalogue of Microorganisms (GCM) 10K type strain sequencing project: providing services to taxonomists for standard genome sequencing and annotation.</title>
        <authorList>
            <consortium name="The Broad Institute Genomics Platform"/>
            <consortium name="The Broad Institute Genome Sequencing Center for Infectious Disease"/>
            <person name="Wu L."/>
            <person name="Ma J."/>
        </authorList>
    </citation>
    <scope>NUCLEOTIDE SEQUENCE [LARGE SCALE GENOMIC DNA]</scope>
    <source>
        <strain evidence="4">CGMCC 1.18578</strain>
    </source>
</reference>
<dbReference type="PRINTS" id="PR00040">
    <property type="entry name" value="HTHMERR"/>
</dbReference>
<dbReference type="Pfam" id="PF13411">
    <property type="entry name" value="MerR_1"/>
    <property type="match status" value="1"/>
</dbReference>
<dbReference type="SMART" id="SM00422">
    <property type="entry name" value="HTH_MERR"/>
    <property type="match status" value="1"/>
</dbReference>